<organism evidence="3 4">
    <name type="scientific">Acidithiobacillus concretivorus</name>
    <dbReference type="NCBI Taxonomy" id="3063952"/>
    <lineage>
        <taxon>Bacteria</taxon>
        <taxon>Pseudomonadati</taxon>
        <taxon>Pseudomonadota</taxon>
        <taxon>Acidithiobacillia</taxon>
        <taxon>Acidithiobacillales</taxon>
        <taxon>Acidithiobacillaceae</taxon>
        <taxon>Acidithiobacillus</taxon>
    </lineage>
</organism>
<keyword evidence="4" id="KW-1185">Reference proteome</keyword>
<evidence type="ECO:0000313" key="3">
    <source>
        <dbReference type="EMBL" id="MBU2737387.1"/>
    </source>
</evidence>
<feature type="domain" description="Glycosyltransferase 2-like" evidence="2">
    <location>
        <begin position="6"/>
        <end position="119"/>
    </location>
</feature>
<evidence type="ECO:0000259" key="2">
    <source>
        <dbReference type="Pfam" id="PF00535"/>
    </source>
</evidence>
<protein>
    <submittedName>
        <fullName evidence="3">Glycosyltransferase family 2 protein</fullName>
    </submittedName>
</protein>
<comment type="similarity">
    <text evidence="1">Belongs to the glycosyltransferase 2 family. WaaE/KdtX subfamily.</text>
</comment>
<dbReference type="Pfam" id="PF00535">
    <property type="entry name" value="Glycos_transf_2"/>
    <property type="match status" value="1"/>
</dbReference>
<evidence type="ECO:0000313" key="4">
    <source>
        <dbReference type="Proteomes" id="UP001197028"/>
    </source>
</evidence>
<comment type="caution">
    <text evidence="3">The sequence shown here is derived from an EMBL/GenBank/DDBJ whole genome shotgun (WGS) entry which is preliminary data.</text>
</comment>
<dbReference type="InterPro" id="IPR001173">
    <property type="entry name" value="Glyco_trans_2-like"/>
</dbReference>
<gene>
    <name evidence="3" type="ORF">HJG40_00865</name>
</gene>
<dbReference type="SUPFAM" id="SSF53448">
    <property type="entry name" value="Nucleotide-diphospho-sugar transferases"/>
    <property type="match status" value="1"/>
</dbReference>
<dbReference type="Proteomes" id="UP001197028">
    <property type="component" value="Unassembled WGS sequence"/>
</dbReference>
<name>A0ABS5ZMI8_9PROT</name>
<dbReference type="InterPro" id="IPR029044">
    <property type="entry name" value="Nucleotide-diphossugar_trans"/>
</dbReference>
<sequence length="258" mass="30165">MKLPLTVTIITLNEEHNLPRCIESIIDLACEVIVVDSGSIDLTESIARKYGAIFVKNSWKGNVSQNQYAFSLCTSPWVLSIDADEVVTPELKNAIRTIFEGHMDDYDGFYVNRRTQYLGKWIWHVWYPEWRLRLVRRENASWVGPDPHGHLEVVGATKKIKADLLHYTYRNLDEQLHKISSYAKTSADINYQYDIKTSLLRLLLSPWLRFLRDVFVKGAWRDGRRGILIAYMGAFSSFLKQAYLYENYLKRYEKESEK</sequence>
<reference evidence="3 4" key="1">
    <citation type="journal article" date="2021" name="ISME J.">
        <title>Genomic evolution of the class Acidithiobacillia: deep-branching Proteobacteria living in extreme acidic conditions.</title>
        <authorList>
            <person name="Moya-Beltran A."/>
            <person name="Beard S."/>
            <person name="Rojas-Villalobos C."/>
            <person name="Issotta F."/>
            <person name="Gallardo Y."/>
            <person name="Ulloa R."/>
            <person name="Giaveno A."/>
            <person name="Degli Esposti M."/>
            <person name="Johnson D.B."/>
            <person name="Quatrini R."/>
        </authorList>
    </citation>
    <scope>NUCLEOTIDE SEQUENCE [LARGE SCALE GENOMIC DNA]</scope>
    <source>
        <strain evidence="3 4">ATCC 19703</strain>
    </source>
</reference>
<dbReference type="RefSeq" id="WP_215862444.1">
    <property type="nucleotide sequence ID" value="NZ_JABELD010000003.1"/>
</dbReference>
<accession>A0ABS5ZMI8</accession>
<dbReference type="PANTHER" id="PTHR43630:SF2">
    <property type="entry name" value="GLYCOSYLTRANSFERASE"/>
    <property type="match status" value="1"/>
</dbReference>
<dbReference type="Gene3D" id="3.90.550.10">
    <property type="entry name" value="Spore Coat Polysaccharide Biosynthesis Protein SpsA, Chain A"/>
    <property type="match status" value="1"/>
</dbReference>
<evidence type="ECO:0000256" key="1">
    <source>
        <dbReference type="ARBA" id="ARBA00038494"/>
    </source>
</evidence>
<dbReference type="EMBL" id="JABELD010000003">
    <property type="protein sequence ID" value="MBU2737387.1"/>
    <property type="molecule type" value="Genomic_DNA"/>
</dbReference>
<dbReference type="PANTHER" id="PTHR43630">
    <property type="entry name" value="POLY-BETA-1,6-N-ACETYL-D-GLUCOSAMINE SYNTHASE"/>
    <property type="match status" value="1"/>
</dbReference>
<dbReference type="CDD" id="cd02511">
    <property type="entry name" value="Beta4Glucosyltransferase"/>
    <property type="match status" value="1"/>
</dbReference>
<proteinExistence type="inferred from homology"/>